<evidence type="ECO:0000256" key="3">
    <source>
        <dbReference type="ARBA" id="ARBA00022475"/>
    </source>
</evidence>
<keyword evidence="13" id="KW-1185">Reference proteome</keyword>
<dbReference type="Pfam" id="PF02096">
    <property type="entry name" value="60KD_IMP"/>
    <property type="match status" value="1"/>
</dbReference>
<dbReference type="InterPro" id="IPR028055">
    <property type="entry name" value="YidC/Oxa/ALB_C"/>
</dbReference>
<dbReference type="PATRIC" id="fig|1121326.3.peg.11"/>
<keyword evidence="5" id="KW-0653">Protein transport</keyword>
<evidence type="ECO:0000313" key="12">
    <source>
        <dbReference type="EMBL" id="KZL93020.1"/>
    </source>
</evidence>
<dbReference type="EMBL" id="LWAE01000001">
    <property type="protein sequence ID" value="KZL93020.1"/>
    <property type="molecule type" value="Genomic_DNA"/>
</dbReference>
<dbReference type="GO" id="GO:0051205">
    <property type="term" value="P:protein insertion into membrane"/>
    <property type="evidence" value="ECO:0007669"/>
    <property type="project" value="TreeGrafter"/>
</dbReference>
<keyword evidence="6 10" id="KW-1133">Transmembrane helix</keyword>
<dbReference type="Proteomes" id="UP000076603">
    <property type="component" value="Unassembled WGS sequence"/>
</dbReference>
<name>A0A162TSU7_9CLOT</name>
<feature type="transmembrane region" description="Helical" evidence="10">
    <location>
        <begin position="140"/>
        <end position="158"/>
    </location>
</feature>
<dbReference type="GO" id="GO:0015031">
    <property type="term" value="P:protein transport"/>
    <property type="evidence" value="ECO:0007669"/>
    <property type="project" value="UniProtKB-KW"/>
</dbReference>
<comment type="caution">
    <text evidence="12">The sequence shown here is derived from an EMBL/GenBank/DDBJ whole genome shotgun (WGS) entry which is preliminary data.</text>
</comment>
<dbReference type="InterPro" id="IPR001708">
    <property type="entry name" value="YidC/ALB3/OXA1/COX18"/>
</dbReference>
<keyword evidence="7 10" id="KW-0472">Membrane</keyword>
<reference evidence="12 13" key="1">
    <citation type="submission" date="2016-04" db="EMBL/GenBank/DDBJ databases">
        <title>Genome sequence of Clostridium magnum DSM 2767.</title>
        <authorList>
            <person name="Poehlein A."/>
            <person name="Uhlig R."/>
            <person name="Fischer R."/>
            <person name="Bahl H."/>
            <person name="Daniel R."/>
        </authorList>
    </citation>
    <scope>NUCLEOTIDE SEQUENCE [LARGE SCALE GENOMIC DNA]</scope>
    <source>
        <strain evidence="12 13">DSM 2767</strain>
    </source>
</reference>
<feature type="transmembrane region" description="Helical" evidence="10">
    <location>
        <begin position="97"/>
        <end position="118"/>
    </location>
</feature>
<organism evidence="12 13">
    <name type="scientific">Clostridium magnum DSM 2767</name>
    <dbReference type="NCBI Taxonomy" id="1121326"/>
    <lineage>
        <taxon>Bacteria</taxon>
        <taxon>Bacillati</taxon>
        <taxon>Bacillota</taxon>
        <taxon>Clostridia</taxon>
        <taxon>Eubacteriales</taxon>
        <taxon>Clostridiaceae</taxon>
        <taxon>Clostridium</taxon>
    </lineage>
</organism>
<evidence type="ECO:0000256" key="9">
    <source>
        <dbReference type="RuleBase" id="RU003945"/>
    </source>
</evidence>
<dbReference type="OrthoDB" id="9780552at2"/>
<dbReference type="InterPro" id="IPR047196">
    <property type="entry name" value="YidC_ALB_C"/>
</dbReference>
<evidence type="ECO:0000259" key="11">
    <source>
        <dbReference type="Pfam" id="PF02096"/>
    </source>
</evidence>
<dbReference type="AlphaFoldDB" id="A0A162TSU7"/>
<evidence type="ECO:0000256" key="2">
    <source>
        <dbReference type="ARBA" id="ARBA00022448"/>
    </source>
</evidence>
<evidence type="ECO:0000256" key="7">
    <source>
        <dbReference type="ARBA" id="ARBA00023136"/>
    </source>
</evidence>
<keyword evidence="4 9" id="KW-0812">Transmembrane</keyword>
<evidence type="ECO:0000313" key="13">
    <source>
        <dbReference type="Proteomes" id="UP000076603"/>
    </source>
</evidence>
<gene>
    <name evidence="12" type="primary">misCA</name>
    <name evidence="12" type="ORF">CLMAG_00110</name>
</gene>
<feature type="domain" description="Membrane insertase YidC/Oxa/ALB C-terminal" evidence="11">
    <location>
        <begin position="32"/>
        <end position="211"/>
    </location>
</feature>
<comment type="subcellular location">
    <subcellularLocation>
        <location evidence="1">Cell membrane</location>
        <topology evidence="1">Multi-pass membrane protein</topology>
    </subcellularLocation>
    <subcellularLocation>
        <location evidence="9">Membrane</location>
        <topology evidence="9">Multi-pass membrane protein</topology>
    </subcellularLocation>
</comment>
<dbReference type="CDD" id="cd20070">
    <property type="entry name" value="5TM_YidC_Alb3"/>
    <property type="match status" value="1"/>
</dbReference>
<proteinExistence type="inferred from homology"/>
<feature type="transmembrane region" description="Helical" evidence="10">
    <location>
        <begin position="170"/>
        <end position="187"/>
    </location>
</feature>
<evidence type="ECO:0000256" key="5">
    <source>
        <dbReference type="ARBA" id="ARBA00022927"/>
    </source>
</evidence>
<evidence type="ECO:0000256" key="6">
    <source>
        <dbReference type="ARBA" id="ARBA00022989"/>
    </source>
</evidence>
<keyword evidence="2" id="KW-0813">Transport</keyword>
<protein>
    <submittedName>
        <fullName evidence="12">Membrane protein insertase MisCA</fullName>
    </submittedName>
</protein>
<sequence>MNFSFLNNTFVQFFEFVHQSISLIFPSKNVSYGMAIILVTVIIRLILLPLNIKQTKSSIAMNELQPETKKIQDKYKNDPQKAQQEIMKLYKEKGANPLSGCLPMLIQWPIFIALYYVFNNLQGISGVHFLWINDLAKRDIVLAVLSGITTYFSGALMMPAGNSAQAKQSATMNISMSVFMIFISWSLRSALVLYWVVNNLIQIAQTLVMKKMGIHKSTKNA</sequence>
<dbReference type="GO" id="GO:0032977">
    <property type="term" value="F:membrane insertase activity"/>
    <property type="evidence" value="ECO:0007669"/>
    <property type="project" value="InterPro"/>
</dbReference>
<feature type="transmembrane region" description="Helical" evidence="10">
    <location>
        <begin position="32"/>
        <end position="52"/>
    </location>
</feature>
<dbReference type="STRING" id="1121326.CLMAG_00110"/>
<keyword evidence="8" id="KW-0143">Chaperone</keyword>
<dbReference type="GO" id="GO:0005886">
    <property type="term" value="C:plasma membrane"/>
    <property type="evidence" value="ECO:0007669"/>
    <property type="project" value="UniProtKB-SubCell"/>
</dbReference>
<dbReference type="PRINTS" id="PR00701">
    <property type="entry name" value="60KDINNERMP"/>
</dbReference>
<evidence type="ECO:0000256" key="8">
    <source>
        <dbReference type="ARBA" id="ARBA00023186"/>
    </source>
</evidence>
<evidence type="ECO:0000256" key="1">
    <source>
        <dbReference type="ARBA" id="ARBA00004651"/>
    </source>
</evidence>
<keyword evidence="3" id="KW-1003">Cell membrane</keyword>
<evidence type="ECO:0000256" key="4">
    <source>
        <dbReference type="ARBA" id="ARBA00022692"/>
    </source>
</evidence>
<evidence type="ECO:0000256" key="10">
    <source>
        <dbReference type="SAM" id="Phobius"/>
    </source>
</evidence>
<dbReference type="PANTHER" id="PTHR12428">
    <property type="entry name" value="OXA1"/>
    <property type="match status" value="1"/>
</dbReference>
<dbReference type="PANTHER" id="PTHR12428:SF65">
    <property type="entry name" value="CYTOCHROME C OXIDASE ASSEMBLY PROTEIN COX18, MITOCHONDRIAL"/>
    <property type="match status" value="1"/>
</dbReference>
<dbReference type="NCBIfam" id="TIGR03592">
    <property type="entry name" value="yidC_oxa1_cterm"/>
    <property type="match status" value="1"/>
</dbReference>
<accession>A0A162TSU7</accession>
<dbReference type="RefSeq" id="WP_066616231.1">
    <property type="nucleotide sequence ID" value="NZ_FQXL01000048.1"/>
</dbReference>
<comment type="similarity">
    <text evidence="9">Belongs to the OXA1/ALB3/YidC family.</text>
</comment>